<protein>
    <recommendedName>
        <fullName evidence="5">EF-hand domain-containing protein</fullName>
    </recommendedName>
</protein>
<proteinExistence type="predicted"/>
<feature type="region of interest" description="Disordered" evidence="4">
    <location>
        <begin position="1"/>
        <end position="45"/>
    </location>
</feature>
<dbReference type="AlphaFoldDB" id="A0ABC9CGD8"/>
<dbReference type="PROSITE" id="PS50222">
    <property type="entry name" value="EF_HAND_2"/>
    <property type="match status" value="3"/>
</dbReference>
<dbReference type="InterPro" id="IPR039647">
    <property type="entry name" value="EF_hand_pair_protein_CML-like"/>
</dbReference>
<dbReference type="InterPro" id="IPR011992">
    <property type="entry name" value="EF-hand-dom_pair"/>
</dbReference>
<dbReference type="CDD" id="cd00051">
    <property type="entry name" value="EFh"/>
    <property type="match status" value="2"/>
</dbReference>
<evidence type="ECO:0000256" key="1">
    <source>
        <dbReference type="ARBA" id="ARBA00022723"/>
    </source>
</evidence>
<dbReference type="GO" id="GO:0046872">
    <property type="term" value="F:metal ion binding"/>
    <property type="evidence" value="ECO:0007669"/>
    <property type="project" value="UniProtKB-KW"/>
</dbReference>
<dbReference type="Gene3D" id="1.10.238.10">
    <property type="entry name" value="EF-hand"/>
    <property type="match status" value="2"/>
</dbReference>
<evidence type="ECO:0000259" key="5">
    <source>
        <dbReference type="PROSITE" id="PS50222"/>
    </source>
</evidence>
<feature type="domain" description="EF-hand" evidence="5">
    <location>
        <begin position="144"/>
        <end position="179"/>
    </location>
</feature>
<gene>
    <name evidence="6" type="ORF">URODEC1_LOCUS74752</name>
</gene>
<dbReference type="Pfam" id="PF13499">
    <property type="entry name" value="EF-hand_7"/>
    <property type="match status" value="2"/>
</dbReference>
<reference evidence="6" key="1">
    <citation type="submission" date="2024-10" db="EMBL/GenBank/DDBJ databases">
        <authorList>
            <person name="Ryan C."/>
        </authorList>
    </citation>
    <scope>NUCLEOTIDE SEQUENCE [LARGE SCALE GENOMIC DNA]</scope>
</reference>
<dbReference type="SUPFAM" id="SSF47473">
    <property type="entry name" value="EF-hand"/>
    <property type="match status" value="1"/>
</dbReference>
<feature type="domain" description="EF-hand" evidence="5">
    <location>
        <begin position="40"/>
        <end position="75"/>
    </location>
</feature>
<evidence type="ECO:0000256" key="4">
    <source>
        <dbReference type="SAM" id="MobiDB-lite"/>
    </source>
</evidence>
<keyword evidence="1" id="KW-0479">Metal-binding</keyword>
<dbReference type="PANTHER" id="PTHR10891">
    <property type="entry name" value="EF-HAND CALCIUM-BINDING DOMAIN CONTAINING PROTEIN"/>
    <property type="match status" value="1"/>
</dbReference>
<evidence type="ECO:0000313" key="7">
    <source>
        <dbReference type="Proteomes" id="UP001497457"/>
    </source>
</evidence>
<sequence>MGLVVSATASCGDILGRRPSSPPPTPSATTQPPSNGTTPEPEPEFAGVFRHFDANGDGRISADEMQEAYGCTAAEAEEMVASADRDGDGFISLEELGALFEGGEDQSDTLRSAFAAYDEDGDGVITAEELRRALLRLGMDGEEMTAERCAEMVAAWDRNGDGVVSFDEFKAMLTTTEQAGGGVTA</sequence>
<accession>A0ABC9CGD8</accession>
<dbReference type="InterPro" id="IPR018247">
    <property type="entry name" value="EF_Hand_1_Ca_BS"/>
</dbReference>
<keyword evidence="7" id="KW-1185">Reference proteome</keyword>
<dbReference type="Proteomes" id="UP001497457">
    <property type="component" value="Chromosome 3rd"/>
</dbReference>
<evidence type="ECO:0000256" key="3">
    <source>
        <dbReference type="ARBA" id="ARBA00022837"/>
    </source>
</evidence>
<dbReference type="SMART" id="SM00054">
    <property type="entry name" value="EFh"/>
    <property type="match status" value="4"/>
</dbReference>
<dbReference type="EMBL" id="OZ075113">
    <property type="protein sequence ID" value="CAL5019428.1"/>
    <property type="molecule type" value="Genomic_DNA"/>
</dbReference>
<keyword evidence="2" id="KW-0677">Repeat</keyword>
<dbReference type="FunFam" id="1.10.238.10:FF:000001">
    <property type="entry name" value="Calmodulin 1"/>
    <property type="match status" value="1"/>
</dbReference>
<dbReference type="InterPro" id="IPR002048">
    <property type="entry name" value="EF_hand_dom"/>
</dbReference>
<dbReference type="PROSITE" id="PS00018">
    <property type="entry name" value="EF_HAND_1"/>
    <property type="match status" value="3"/>
</dbReference>
<evidence type="ECO:0000313" key="6">
    <source>
        <dbReference type="EMBL" id="CAL5019428.1"/>
    </source>
</evidence>
<feature type="domain" description="EF-hand" evidence="5">
    <location>
        <begin position="105"/>
        <end position="140"/>
    </location>
</feature>
<keyword evidence="3" id="KW-0106">Calcium</keyword>
<evidence type="ECO:0000256" key="2">
    <source>
        <dbReference type="ARBA" id="ARBA00022737"/>
    </source>
</evidence>
<organism evidence="6 7">
    <name type="scientific">Urochloa decumbens</name>
    <dbReference type="NCBI Taxonomy" id="240449"/>
    <lineage>
        <taxon>Eukaryota</taxon>
        <taxon>Viridiplantae</taxon>
        <taxon>Streptophyta</taxon>
        <taxon>Embryophyta</taxon>
        <taxon>Tracheophyta</taxon>
        <taxon>Spermatophyta</taxon>
        <taxon>Magnoliopsida</taxon>
        <taxon>Liliopsida</taxon>
        <taxon>Poales</taxon>
        <taxon>Poaceae</taxon>
        <taxon>PACMAD clade</taxon>
        <taxon>Panicoideae</taxon>
        <taxon>Panicodae</taxon>
        <taxon>Paniceae</taxon>
        <taxon>Melinidinae</taxon>
        <taxon>Urochloa</taxon>
    </lineage>
</organism>
<name>A0ABC9CGD8_9POAL</name>